<evidence type="ECO:0000313" key="3">
    <source>
        <dbReference type="Proteomes" id="UP001066276"/>
    </source>
</evidence>
<evidence type="ECO:0000256" key="1">
    <source>
        <dbReference type="SAM" id="MobiDB-lite"/>
    </source>
</evidence>
<keyword evidence="3" id="KW-1185">Reference proteome</keyword>
<accession>A0AAV7LV31</accession>
<organism evidence="2 3">
    <name type="scientific">Pleurodeles waltl</name>
    <name type="common">Iberian ribbed newt</name>
    <dbReference type="NCBI Taxonomy" id="8319"/>
    <lineage>
        <taxon>Eukaryota</taxon>
        <taxon>Metazoa</taxon>
        <taxon>Chordata</taxon>
        <taxon>Craniata</taxon>
        <taxon>Vertebrata</taxon>
        <taxon>Euteleostomi</taxon>
        <taxon>Amphibia</taxon>
        <taxon>Batrachia</taxon>
        <taxon>Caudata</taxon>
        <taxon>Salamandroidea</taxon>
        <taxon>Salamandridae</taxon>
        <taxon>Pleurodelinae</taxon>
        <taxon>Pleurodeles</taxon>
    </lineage>
</organism>
<feature type="region of interest" description="Disordered" evidence="1">
    <location>
        <begin position="122"/>
        <end position="148"/>
    </location>
</feature>
<dbReference type="Proteomes" id="UP001066276">
    <property type="component" value="Chromosome 11"/>
</dbReference>
<reference evidence="2" key="1">
    <citation type="journal article" date="2022" name="bioRxiv">
        <title>Sequencing and chromosome-scale assembly of the giantPleurodeles waltlgenome.</title>
        <authorList>
            <person name="Brown T."/>
            <person name="Elewa A."/>
            <person name="Iarovenko S."/>
            <person name="Subramanian E."/>
            <person name="Araus A.J."/>
            <person name="Petzold A."/>
            <person name="Susuki M."/>
            <person name="Suzuki K.-i.T."/>
            <person name="Hayashi T."/>
            <person name="Toyoda A."/>
            <person name="Oliveira C."/>
            <person name="Osipova E."/>
            <person name="Leigh N.D."/>
            <person name="Simon A."/>
            <person name="Yun M.H."/>
        </authorList>
    </citation>
    <scope>NUCLEOTIDE SEQUENCE</scope>
    <source>
        <strain evidence="2">20211129_DDA</strain>
        <tissue evidence="2">Liver</tissue>
    </source>
</reference>
<name>A0AAV7LV31_PLEWA</name>
<evidence type="ECO:0000313" key="2">
    <source>
        <dbReference type="EMBL" id="KAJ1094435.1"/>
    </source>
</evidence>
<feature type="compositionally biased region" description="Polar residues" evidence="1">
    <location>
        <begin position="124"/>
        <end position="148"/>
    </location>
</feature>
<proteinExistence type="predicted"/>
<protein>
    <submittedName>
        <fullName evidence="2">Uncharacterized protein</fullName>
    </submittedName>
</protein>
<gene>
    <name evidence="2" type="ORF">NDU88_007510</name>
</gene>
<sequence length="148" mass="15948">MTSLHRLKQGLPANDFMRPLSSPLKCSPETPLNNTVEVHSTLLWKLISIGSLTAHLEPAAPNPCTIYKTCSILQEAANGSVANDGPATSAVPRASRLHQCSMTGLQHLRKMKATHKELACRAPTMSSLRPGNSSTRHAFPSAETSLRP</sequence>
<dbReference type="EMBL" id="JANPWB010000015">
    <property type="protein sequence ID" value="KAJ1094435.1"/>
    <property type="molecule type" value="Genomic_DNA"/>
</dbReference>
<feature type="non-terminal residue" evidence="2">
    <location>
        <position position="148"/>
    </location>
</feature>
<dbReference type="AlphaFoldDB" id="A0AAV7LV31"/>
<comment type="caution">
    <text evidence="2">The sequence shown here is derived from an EMBL/GenBank/DDBJ whole genome shotgun (WGS) entry which is preliminary data.</text>
</comment>